<dbReference type="GO" id="GO:0016020">
    <property type="term" value="C:membrane"/>
    <property type="evidence" value="ECO:0007669"/>
    <property type="project" value="UniProtKB-SubCell"/>
</dbReference>
<dbReference type="AlphaFoldDB" id="A0A0J8B0B4"/>
<keyword evidence="3 6" id="KW-0812">Transmembrane</keyword>
<evidence type="ECO:0000256" key="3">
    <source>
        <dbReference type="ARBA" id="ARBA00022692"/>
    </source>
</evidence>
<evidence type="ECO:0000313" key="9">
    <source>
        <dbReference type="Proteomes" id="UP000035740"/>
    </source>
</evidence>
<protein>
    <submittedName>
        <fullName evidence="8">Uncharacterized protein</fullName>
    </submittedName>
</protein>
<accession>A0A0J8B0B4</accession>
<dbReference type="EMBL" id="KQ103800">
    <property type="protein sequence ID" value="KMS93343.1"/>
    <property type="molecule type" value="Genomic_DNA"/>
</dbReference>
<feature type="transmembrane region" description="Helical" evidence="6">
    <location>
        <begin position="58"/>
        <end position="78"/>
    </location>
</feature>
<gene>
    <name evidence="8" type="ORF">BVRB_032440</name>
</gene>
<comment type="subcellular location">
    <subcellularLocation>
        <location evidence="1">Membrane</location>
        <topology evidence="1">Multi-pass membrane protein</topology>
    </subcellularLocation>
</comment>
<evidence type="ECO:0000256" key="4">
    <source>
        <dbReference type="ARBA" id="ARBA00022989"/>
    </source>
</evidence>
<feature type="chain" id="PRO_5005294036" evidence="7">
    <location>
        <begin position="17"/>
        <end position="90"/>
    </location>
</feature>
<dbReference type="Gramene" id="KMS93343">
    <property type="protein sequence ID" value="KMS93343"/>
    <property type="gene ID" value="BVRB_032440"/>
</dbReference>
<keyword evidence="7" id="KW-0732">Signal</keyword>
<dbReference type="Proteomes" id="UP000035740">
    <property type="component" value="Unassembled WGS sequence"/>
</dbReference>
<feature type="transmembrane region" description="Helical" evidence="6">
    <location>
        <begin position="30"/>
        <end position="46"/>
    </location>
</feature>
<evidence type="ECO:0000256" key="2">
    <source>
        <dbReference type="ARBA" id="ARBA00005645"/>
    </source>
</evidence>
<proteinExistence type="inferred from homology"/>
<comment type="similarity">
    <text evidence="2">Belongs to the OB-RGRP/VPS55 family.</text>
</comment>
<keyword evidence="4 6" id="KW-1133">Transmembrane helix</keyword>
<evidence type="ECO:0000256" key="6">
    <source>
        <dbReference type="SAM" id="Phobius"/>
    </source>
</evidence>
<reference evidence="8 9" key="1">
    <citation type="journal article" date="2014" name="Nature">
        <title>The genome of the recently domesticated crop plant sugar beet (Beta vulgaris).</title>
        <authorList>
            <person name="Dohm J.C."/>
            <person name="Minoche A.E."/>
            <person name="Holtgrawe D."/>
            <person name="Capella-Gutierrez S."/>
            <person name="Zakrzewski F."/>
            <person name="Tafer H."/>
            <person name="Rupp O."/>
            <person name="Sorensen T.R."/>
            <person name="Stracke R."/>
            <person name="Reinhardt R."/>
            <person name="Goesmann A."/>
            <person name="Kraft T."/>
            <person name="Schulz B."/>
            <person name="Stadler P.F."/>
            <person name="Schmidt T."/>
            <person name="Gabaldon T."/>
            <person name="Lehrach H."/>
            <person name="Weisshaar B."/>
            <person name="Himmelbauer H."/>
        </authorList>
    </citation>
    <scope>NUCLEOTIDE SEQUENCE [LARGE SCALE GENOMIC DNA]</scope>
    <source>
        <tissue evidence="8">Taproot</tissue>
    </source>
</reference>
<evidence type="ECO:0000313" key="8">
    <source>
        <dbReference type="EMBL" id="KMS93343.1"/>
    </source>
</evidence>
<keyword evidence="9" id="KW-1185">Reference proteome</keyword>
<keyword evidence="5 6" id="KW-0472">Membrane</keyword>
<evidence type="ECO:0000256" key="7">
    <source>
        <dbReference type="SAM" id="SignalP"/>
    </source>
</evidence>
<dbReference type="OrthoDB" id="14246at2759"/>
<feature type="signal peptide" evidence="7">
    <location>
        <begin position="1"/>
        <end position="16"/>
    </location>
</feature>
<dbReference type="Pfam" id="PF04133">
    <property type="entry name" value="Vps55"/>
    <property type="match status" value="1"/>
</dbReference>
<feature type="non-terminal residue" evidence="8">
    <location>
        <position position="1"/>
    </location>
</feature>
<name>A0A0J8B0B4_BETVV</name>
<evidence type="ECO:0000256" key="5">
    <source>
        <dbReference type="ARBA" id="ARBA00023136"/>
    </source>
</evidence>
<evidence type="ECO:0000256" key="1">
    <source>
        <dbReference type="ARBA" id="ARBA00004141"/>
    </source>
</evidence>
<organism evidence="8 9">
    <name type="scientific">Beta vulgaris subsp. vulgaris</name>
    <name type="common">Beet</name>
    <dbReference type="NCBI Taxonomy" id="3555"/>
    <lineage>
        <taxon>Eukaryota</taxon>
        <taxon>Viridiplantae</taxon>
        <taxon>Streptophyta</taxon>
        <taxon>Embryophyta</taxon>
        <taxon>Tracheophyta</taxon>
        <taxon>Spermatophyta</taxon>
        <taxon>Magnoliopsida</taxon>
        <taxon>eudicotyledons</taxon>
        <taxon>Gunneridae</taxon>
        <taxon>Pentapetalae</taxon>
        <taxon>Caryophyllales</taxon>
        <taxon>Chenopodiaceae</taxon>
        <taxon>Betoideae</taxon>
        <taxon>Beta</taxon>
    </lineage>
</organism>
<dbReference type="InterPro" id="IPR007262">
    <property type="entry name" value="Vps55/LEPROT"/>
</dbReference>
<sequence>PLFMLAIPFLFCFADAESFAENDGWLNSGQFFSGFLAITLFAIPLLNYHLKATVARQLWLACAGNLCALFGLIGYFGWQHYKSDSVGSFF</sequence>